<protein>
    <recommendedName>
        <fullName evidence="3">Rv2525c-like glycoside hydrolase-like domain-containing protein</fullName>
    </recommendedName>
</protein>
<dbReference type="Pfam" id="PF08924">
    <property type="entry name" value="Rv2525c_GlyHyd-like"/>
    <property type="match status" value="1"/>
</dbReference>
<dbReference type="RefSeq" id="WP_307344509.1">
    <property type="nucleotide sequence ID" value="NZ_JAUSUD010000021.1"/>
</dbReference>
<dbReference type="InterPro" id="IPR015020">
    <property type="entry name" value="Rv2525c-like_Glyco_Hydro-like"/>
</dbReference>
<evidence type="ECO:0000259" key="3">
    <source>
        <dbReference type="Pfam" id="PF08924"/>
    </source>
</evidence>
<feature type="compositionally biased region" description="Basic and acidic residues" evidence="1">
    <location>
        <begin position="96"/>
        <end position="114"/>
    </location>
</feature>
<feature type="region of interest" description="Disordered" evidence="1">
    <location>
        <begin position="38"/>
        <end position="116"/>
    </location>
</feature>
<feature type="transmembrane region" description="Helical" evidence="2">
    <location>
        <begin position="7"/>
        <end position="29"/>
    </location>
</feature>
<reference evidence="4 5" key="1">
    <citation type="submission" date="2023-07" db="EMBL/GenBank/DDBJ databases">
        <title>Genomic Encyclopedia of Type Strains, Phase IV (KMG-IV): sequencing the most valuable type-strain genomes for metagenomic binning, comparative biology and taxonomic classification.</title>
        <authorList>
            <person name="Goeker M."/>
        </authorList>
    </citation>
    <scope>NUCLEOTIDE SEQUENCE [LARGE SCALE GENOMIC DNA]</scope>
    <source>
        <strain evidence="4 5">DSM 29005</strain>
    </source>
</reference>
<proteinExistence type="predicted"/>
<keyword evidence="2" id="KW-1133">Transmembrane helix</keyword>
<dbReference type="EMBL" id="JAUSUD010000021">
    <property type="protein sequence ID" value="MDQ0232485.1"/>
    <property type="molecule type" value="Genomic_DNA"/>
</dbReference>
<evidence type="ECO:0000313" key="5">
    <source>
        <dbReference type="Proteomes" id="UP001234495"/>
    </source>
</evidence>
<dbReference type="InterPro" id="IPR017853">
    <property type="entry name" value="GH"/>
</dbReference>
<feature type="compositionally biased region" description="Basic and acidic residues" evidence="1">
    <location>
        <begin position="49"/>
        <end position="61"/>
    </location>
</feature>
<comment type="caution">
    <text evidence="4">The sequence shown here is derived from an EMBL/GenBank/DDBJ whole genome shotgun (WGS) entry which is preliminary data.</text>
</comment>
<gene>
    <name evidence="4" type="ORF">J2S19_003796</name>
</gene>
<organism evidence="4 5">
    <name type="scientific">Metabacillus malikii</name>
    <dbReference type="NCBI Taxonomy" id="1504265"/>
    <lineage>
        <taxon>Bacteria</taxon>
        <taxon>Bacillati</taxon>
        <taxon>Bacillota</taxon>
        <taxon>Bacilli</taxon>
        <taxon>Bacillales</taxon>
        <taxon>Bacillaceae</taxon>
        <taxon>Metabacillus</taxon>
    </lineage>
</organism>
<dbReference type="Proteomes" id="UP001234495">
    <property type="component" value="Unassembled WGS sequence"/>
</dbReference>
<dbReference type="SUPFAM" id="SSF51445">
    <property type="entry name" value="(Trans)glycosidases"/>
    <property type="match status" value="1"/>
</dbReference>
<evidence type="ECO:0000256" key="1">
    <source>
        <dbReference type="SAM" id="MobiDB-lite"/>
    </source>
</evidence>
<keyword evidence="2" id="KW-0812">Transmembrane</keyword>
<accession>A0ABT9ZKH9</accession>
<feature type="domain" description="Rv2525c-like glycoside hydrolase-like" evidence="3">
    <location>
        <begin position="145"/>
        <end position="249"/>
    </location>
</feature>
<feature type="compositionally biased region" description="Low complexity" evidence="1">
    <location>
        <begin position="86"/>
        <end position="95"/>
    </location>
</feature>
<keyword evidence="2" id="KW-0472">Membrane</keyword>
<dbReference type="Gene3D" id="3.20.20.80">
    <property type="entry name" value="Glycosidases"/>
    <property type="match status" value="1"/>
</dbReference>
<sequence>MTEWYRHLWKIIGFSLFLILPLLLCFYIIHKDRNETPHIDNARPVITEKTSEENDEHKMPEEQDESVETASQPTEEKNKDNEANNDEQNNATANNKDNRDKNNDATKEETKPEVPDFVWGVDSASYTDDTLLACVNDNFGNPKVWGRYLGDKEGVSKGITKEEWQLLNKNGIKVLLISNQFTDATTYEKGKAEAEQAIKLAKEVGSPEKSAIFADIEPDYPVDENFIVGWYETISSSGYIPGIYGIFDQEEKLTIAFNAASEQKEGLKESTYLWTAAPNIGITSESNAPKYSPEGPEGSMLYGWQYGIDAETCNIDTNLFKGELLNHLW</sequence>
<name>A0ABT9ZKH9_9BACI</name>
<keyword evidence="5" id="KW-1185">Reference proteome</keyword>
<evidence type="ECO:0000313" key="4">
    <source>
        <dbReference type="EMBL" id="MDQ0232485.1"/>
    </source>
</evidence>
<evidence type="ECO:0000256" key="2">
    <source>
        <dbReference type="SAM" id="Phobius"/>
    </source>
</evidence>